<accession>A0A9P6BVX3</accession>
<evidence type="ECO:0000313" key="2">
    <source>
        <dbReference type="EMBL" id="KAF9440214.1"/>
    </source>
</evidence>
<feature type="region of interest" description="Disordered" evidence="1">
    <location>
        <begin position="143"/>
        <end position="173"/>
    </location>
</feature>
<evidence type="ECO:0000313" key="3">
    <source>
        <dbReference type="Proteomes" id="UP000807342"/>
    </source>
</evidence>
<evidence type="ECO:0000256" key="1">
    <source>
        <dbReference type="SAM" id="MobiDB-lite"/>
    </source>
</evidence>
<reference evidence="2" key="1">
    <citation type="submission" date="2020-11" db="EMBL/GenBank/DDBJ databases">
        <authorList>
            <consortium name="DOE Joint Genome Institute"/>
            <person name="Ahrendt S."/>
            <person name="Riley R."/>
            <person name="Andreopoulos W."/>
            <person name="Labutti K."/>
            <person name="Pangilinan J."/>
            <person name="Ruiz-Duenas F.J."/>
            <person name="Barrasa J.M."/>
            <person name="Sanchez-Garcia M."/>
            <person name="Camarero S."/>
            <person name="Miyauchi S."/>
            <person name="Serrano A."/>
            <person name="Linde D."/>
            <person name="Babiker R."/>
            <person name="Drula E."/>
            <person name="Ayuso-Fernandez I."/>
            <person name="Pacheco R."/>
            <person name="Padilla G."/>
            <person name="Ferreira P."/>
            <person name="Barriuso J."/>
            <person name="Kellner H."/>
            <person name="Castanera R."/>
            <person name="Alfaro M."/>
            <person name="Ramirez L."/>
            <person name="Pisabarro A.G."/>
            <person name="Kuo A."/>
            <person name="Tritt A."/>
            <person name="Lipzen A."/>
            <person name="He G."/>
            <person name="Yan M."/>
            <person name="Ng V."/>
            <person name="Cullen D."/>
            <person name="Martin F."/>
            <person name="Rosso M.-N."/>
            <person name="Henrissat B."/>
            <person name="Hibbett D."/>
            <person name="Martinez A.T."/>
            <person name="Grigoriev I.V."/>
        </authorList>
    </citation>
    <scope>NUCLEOTIDE SEQUENCE</scope>
    <source>
        <strain evidence="2">MF-IS2</strain>
    </source>
</reference>
<feature type="compositionally biased region" description="Polar residues" evidence="1">
    <location>
        <begin position="145"/>
        <end position="154"/>
    </location>
</feature>
<proteinExistence type="predicted"/>
<dbReference type="EMBL" id="MU152747">
    <property type="protein sequence ID" value="KAF9440214.1"/>
    <property type="molecule type" value="Genomic_DNA"/>
</dbReference>
<name>A0A9P6BVX3_9AGAR</name>
<keyword evidence="3" id="KW-1185">Reference proteome</keyword>
<comment type="caution">
    <text evidence="2">The sequence shown here is derived from an EMBL/GenBank/DDBJ whole genome shotgun (WGS) entry which is preliminary data.</text>
</comment>
<sequence length="173" mass="19620">MNNQTLGLGIKQLNRFAFRNDPQAQHRTAAIIEFDAAIDRHLPSHATATITWLMMAHGGSWKEGHESPCLCQYPPPVTYHIFIRYVRNLNMTFHPRYQSVNQSINPTIGRALNNDGTTSPLQFRTTITVVRRDGVAPLIRKTLHSHSQTRSTSLLAPDERPLEAYQPKTIQLP</sequence>
<organism evidence="2 3">
    <name type="scientific">Macrolepiota fuliginosa MF-IS2</name>
    <dbReference type="NCBI Taxonomy" id="1400762"/>
    <lineage>
        <taxon>Eukaryota</taxon>
        <taxon>Fungi</taxon>
        <taxon>Dikarya</taxon>
        <taxon>Basidiomycota</taxon>
        <taxon>Agaricomycotina</taxon>
        <taxon>Agaricomycetes</taxon>
        <taxon>Agaricomycetidae</taxon>
        <taxon>Agaricales</taxon>
        <taxon>Agaricineae</taxon>
        <taxon>Agaricaceae</taxon>
        <taxon>Macrolepiota</taxon>
    </lineage>
</organism>
<dbReference type="AlphaFoldDB" id="A0A9P6BVX3"/>
<protein>
    <submittedName>
        <fullName evidence="2">Uncharacterized protein</fullName>
    </submittedName>
</protein>
<gene>
    <name evidence="2" type="ORF">P691DRAFT_803076</name>
</gene>
<dbReference type="Proteomes" id="UP000807342">
    <property type="component" value="Unassembled WGS sequence"/>
</dbReference>